<sequence length="153" mass="16819">MKKTTTLAVALALTLLFSGLSFAMDMNHGDMNHGDMKAGDMSAPESMKAMQGNLDMMKMDVAAMKDPAARQEAMKAMNGHMADMHHGMAGMEAHAKKSGDHKMEASMKQMNKDMMTTMKGMGMMKKDADKGMSMMNEGLDKMEKTMMQMKGMM</sequence>
<dbReference type="OrthoDB" id="5465255at2"/>
<feature type="chain" id="PRO_5009635448" description="Pentapeptide MXKDX repeat protein" evidence="1">
    <location>
        <begin position="24"/>
        <end position="153"/>
    </location>
</feature>
<comment type="caution">
    <text evidence="2">The sequence shown here is derived from an EMBL/GenBank/DDBJ whole genome shotgun (WGS) entry which is preliminary data.</text>
</comment>
<dbReference type="RefSeq" id="WP_071546885.1">
    <property type="nucleotide sequence ID" value="NZ_LKAQ01000004.1"/>
</dbReference>
<keyword evidence="3" id="KW-1185">Reference proteome</keyword>
<feature type="signal peptide" evidence="1">
    <location>
        <begin position="1"/>
        <end position="23"/>
    </location>
</feature>
<gene>
    <name evidence="2" type="ORF">BerOc1_03355</name>
</gene>
<organism evidence="2 3">
    <name type="scientific">Pseudodesulfovibrio hydrargyri</name>
    <dbReference type="NCBI Taxonomy" id="2125990"/>
    <lineage>
        <taxon>Bacteria</taxon>
        <taxon>Pseudomonadati</taxon>
        <taxon>Thermodesulfobacteriota</taxon>
        <taxon>Desulfovibrionia</taxon>
        <taxon>Desulfovibrionales</taxon>
        <taxon>Desulfovibrionaceae</taxon>
    </lineage>
</organism>
<evidence type="ECO:0000313" key="2">
    <source>
        <dbReference type="EMBL" id="OIQ51402.1"/>
    </source>
</evidence>
<dbReference type="Proteomes" id="UP000181901">
    <property type="component" value="Unassembled WGS sequence"/>
</dbReference>
<keyword evidence="1" id="KW-0732">Signal</keyword>
<protein>
    <recommendedName>
        <fullName evidence="4">Pentapeptide MXKDX repeat protein</fullName>
    </recommendedName>
</protein>
<evidence type="ECO:0000313" key="3">
    <source>
        <dbReference type="Proteomes" id="UP000181901"/>
    </source>
</evidence>
<dbReference type="AlphaFoldDB" id="A0A1J5MZI4"/>
<dbReference type="EMBL" id="LKAQ01000004">
    <property type="protein sequence ID" value="OIQ51402.1"/>
    <property type="molecule type" value="Genomic_DNA"/>
</dbReference>
<evidence type="ECO:0000256" key="1">
    <source>
        <dbReference type="SAM" id="SignalP"/>
    </source>
</evidence>
<accession>A0A1J5MZI4</accession>
<reference evidence="2 3" key="1">
    <citation type="submission" date="2015-09" db="EMBL/GenBank/DDBJ databases">
        <title>Genome of Desulfovibrio dechloracetivorans BerOc1, a mercury methylating strain isolated from highly hydrocarbons and metals contaminated coastal sediments.</title>
        <authorList>
            <person name="Goni Urriza M."/>
            <person name="Gassie C."/>
            <person name="Bouchez O."/>
            <person name="Klopp C."/>
            <person name="Ranchou-Peyruse A."/>
            <person name="Remy G."/>
        </authorList>
    </citation>
    <scope>NUCLEOTIDE SEQUENCE [LARGE SCALE GENOMIC DNA]</scope>
    <source>
        <strain evidence="2 3">BerOc1</strain>
    </source>
</reference>
<name>A0A1J5MZI4_9BACT</name>
<evidence type="ECO:0008006" key="4">
    <source>
        <dbReference type="Google" id="ProtNLM"/>
    </source>
</evidence>
<proteinExistence type="predicted"/>